<organism evidence="1 2">
    <name type="scientific">Ornithinibacillus hominis</name>
    <dbReference type="NCBI Taxonomy" id="2763055"/>
    <lineage>
        <taxon>Bacteria</taxon>
        <taxon>Bacillati</taxon>
        <taxon>Bacillota</taxon>
        <taxon>Bacilli</taxon>
        <taxon>Bacillales</taxon>
        <taxon>Bacillaceae</taxon>
        <taxon>Ornithinibacillus</taxon>
    </lineage>
</organism>
<dbReference type="GO" id="GO:0008704">
    <property type="term" value="F:5-carboxymethyl-2-hydroxymuconate delta-isomerase activity"/>
    <property type="evidence" value="ECO:0007669"/>
    <property type="project" value="InterPro"/>
</dbReference>
<dbReference type="Pfam" id="PF02962">
    <property type="entry name" value="CHMI"/>
    <property type="match status" value="1"/>
</dbReference>
<protein>
    <submittedName>
        <fullName evidence="1">5-carboxymethyl-2-hydroxymuconate Delta-isomerase</fullName>
    </submittedName>
</protein>
<evidence type="ECO:0000313" key="1">
    <source>
        <dbReference type="EMBL" id="MBC5637678.1"/>
    </source>
</evidence>
<dbReference type="PANTHER" id="PTHR37950">
    <property type="entry name" value="4-HYDROXYPHENYLACETATE CATABOLISM PROTEIN"/>
    <property type="match status" value="1"/>
</dbReference>
<name>A0A923L733_9BACI</name>
<dbReference type="RefSeq" id="WP_186870385.1">
    <property type="nucleotide sequence ID" value="NZ_JACOOL010000009.1"/>
</dbReference>
<dbReference type="CDD" id="cd00580">
    <property type="entry name" value="CHMI"/>
    <property type="match status" value="1"/>
</dbReference>
<accession>A0A923L733</accession>
<gene>
    <name evidence="1" type="ORF">H8S33_12750</name>
</gene>
<sequence>MPHITVEYTDNLKQAGNMKELLQRINEILIDEGFPIGGIRSRAVELKDYVIADGTSEEDSFIHVTLKIGPGRTEEVKKVTCDRIFALLENHFEKQFATRYIALSLELFEFMYPTYKKNNIHHRYR</sequence>
<dbReference type="InterPro" id="IPR004220">
    <property type="entry name" value="5-COMe_2-OHmuconate_Isoase"/>
</dbReference>
<comment type="caution">
    <text evidence="1">The sequence shown here is derived from an EMBL/GenBank/DDBJ whole genome shotgun (WGS) entry which is preliminary data.</text>
</comment>
<proteinExistence type="predicted"/>
<dbReference type="InterPro" id="IPR014347">
    <property type="entry name" value="Tautomerase/MIF_sf"/>
</dbReference>
<dbReference type="AlphaFoldDB" id="A0A923L733"/>
<evidence type="ECO:0000313" key="2">
    <source>
        <dbReference type="Proteomes" id="UP000637359"/>
    </source>
</evidence>
<dbReference type="PANTHER" id="PTHR37950:SF1">
    <property type="entry name" value="4-HYDROXYPHENYLACETATE CATABOLISM PROTEIN"/>
    <property type="match status" value="1"/>
</dbReference>
<dbReference type="EMBL" id="JACOOL010000009">
    <property type="protein sequence ID" value="MBC5637678.1"/>
    <property type="molecule type" value="Genomic_DNA"/>
</dbReference>
<dbReference type="Gene3D" id="3.30.429.10">
    <property type="entry name" value="Macrophage Migration Inhibitory Factor"/>
    <property type="match status" value="1"/>
</dbReference>
<keyword evidence="2" id="KW-1185">Reference proteome</keyword>
<reference evidence="1" key="1">
    <citation type="submission" date="2020-08" db="EMBL/GenBank/DDBJ databases">
        <title>Genome public.</title>
        <authorList>
            <person name="Liu C."/>
            <person name="Sun Q."/>
        </authorList>
    </citation>
    <scope>NUCLEOTIDE SEQUENCE</scope>
    <source>
        <strain evidence="1">BX22</strain>
    </source>
</reference>
<dbReference type="Proteomes" id="UP000637359">
    <property type="component" value="Unassembled WGS sequence"/>
</dbReference>
<dbReference type="SUPFAM" id="SSF55331">
    <property type="entry name" value="Tautomerase/MIF"/>
    <property type="match status" value="1"/>
</dbReference>